<dbReference type="Gene3D" id="1.10.1220.10">
    <property type="entry name" value="Met repressor-like"/>
    <property type="match status" value="1"/>
</dbReference>
<protein>
    <submittedName>
        <fullName evidence="1">Uncharacterized protein</fullName>
    </submittedName>
</protein>
<dbReference type="RefSeq" id="WP_071992842.1">
    <property type="nucleotide sequence ID" value="NZ_CP099464.1"/>
</dbReference>
<evidence type="ECO:0000313" key="1">
    <source>
        <dbReference type="EMBL" id="UUO16992.1"/>
    </source>
</evidence>
<sequence length="81" mass="9496">MSAYKMVNTKNRVKSSIYLPFDIDMDKRRDPNYKQISGHIPLELYKQFKTACFYRDIKQSEAVEIAIGNWVKEDSEGEKTS</sequence>
<organism evidence="1 2">
    <name type="scientific">Dolichospermum heterosporum TAC447</name>
    <dbReference type="NCBI Taxonomy" id="747523"/>
    <lineage>
        <taxon>Bacteria</taxon>
        <taxon>Bacillati</taxon>
        <taxon>Cyanobacteriota</taxon>
        <taxon>Cyanophyceae</taxon>
        <taxon>Nostocales</taxon>
        <taxon>Aphanizomenonaceae</taxon>
        <taxon>Dolichospermum</taxon>
        <taxon>Dolichospermum heterosporum</taxon>
    </lineage>
</organism>
<dbReference type="Proteomes" id="UP001057561">
    <property type="component" value="Chromosome"/>
</dbReference>
<proteinExistence type="predicted"/>
<gene>
    <name evidence="1" type="ORF">NG743_08275</name>
</gene>
<dbReference type="InterPro" id="IPR013321">
    <property type="entry name" value="Arc_rbn_hlx_hlx"/>
</dbReference>
<name>A0ABY5M1Q0_9CYAN</name>
<keyword evidence="2" id="KW-1185">Reference proteome</keyword>
<evidence type="ECO:0000313" key="2">
    <source>
        <dbReference type="Proteomes" id="UP001057561"/>
    </source>
</evidence>
<reference evidence="1" key="1">
    <citation type="submission" date="2022-06" db="EMBL/GenBank/DDBJ databases">
        <title>Nostosin G and Spiroidesin B from the Cyanobacterium Dolichospermum sp. NIES-1697.</title>
        <authorList>
            <person name="Phan C.-S."/>
            <person name="Mehjabin J.J."/>
            <person name="Anas A.R.J."/>
            <person name="Hayasaka M."/>
            <person name="Onoki R."/>
            <person name="Wang J."/>
            <person name="Umezawa T."/>
            <person name="Washio K."/>
            <person name="Morikawa M."/>
            <person name="Okino T."/>
        </authorList>
    </citation>
    <scope>NUCLEOTIDE SEQUENCE</scope>
    <source>
        <strain evidence="1">NIES-1697</strain>
    </source>
</reference>
<accession>A0ABY5M1Q0</accession>
<dbReference type="EMBL" id="CP099464">
    <property type="protein sequence ID" value="UUO16992.1"/>
    <property type="molecule type" value="Genomic_DNA"/>
</dbReference>